<dbReference type="GO" id="GO:0006612">
    <property type="term" value="P:protein targeting to membrane"/>
    <property type="evidence" value="ECO:0007669"/>
    <property type="project" value="TreeGrafter"/>
</dbReference>
<keyword evidence="8 10" id="KW-0012">Acyltransferase</keyword>
<evidence type="ECO:0000313" key="13">
    <source>
        <dbReference type="EMBL" id="KAJ3431880.1"/>
    </source>
</evidence>
<feature type="compositionally biased region" description="Basic and acidic residues" evidence="11">
    <location>
        <begin position="320"/>
        <end position="340"/>
    </location>
</feature>
<dbReference type="InterPro" id="IPR039859">
    <property type="entry name" value="PFA4/ZDH16/20/ERF2-like"/>
</dbReference>
<reference evidence="13" key="1">
    <citation type="submission" date="2022-08" db="EMBL/GenBank/DDBJ databases">
        <title>Novel sulphate-reducing endosymbionts in the free-living metamonad Anaeramoeba.</title>
        <authorList>
            <person name="Jerlstrom-Hultqvist J."/>
            <person name="Cepicka I."/>
            <person name="Gallot-Lavallee L."/>
            <person name="Salas-Leiva D."/>
            <person name="Curtis B.A."/>
            <person name="Zahonova K."/>
            <person name="Pipaliya S."/>
            <person name="Dacks J."/>
            <person name="Roger A.J."/>
        </authorList>
    </citation>
    <scope>NUCLEOTIDE SEQUENCE</scope>
    <source>
        <strain evidence="13">Busselton2</strain>
    </source>
</reference>
<keyword evidence="2 10" id="KW-0808">Transferase</keyword>
<comment type="domain">
    <text evidence="10">The DHHC domain is required for palmitoyltransferase activity.</text>
</comment>
<keyword evidence="6" id="KW-0564">Palmitate</keyword>
<keyword evidence="4 10" id="KW-1133">Transmembrane helix</keyword>
<evidence type="ECO:0000256" key="10">
    <source>
        <dbReference type="RuleBase" id="RU079119"/>
    </source>
</evidence>
<accession>A0AAV7YTW9</accession>
<feature type="compositionally biased region" description="Basic residues" evidence="11">
    <location>
        <begin position="291"/>
        <end position="303"/>
    </location>
</feature>
<feature type="transmembrane region" description="Helical" evidence="10">
    <location>
        <begin position="156"/>
        <end position="176"/>
    </location>
</feature>
<gene>
    <name evidence="13" type="ORF">M0812_20804</name>
</gene>
<evidence type="ECO:0000256" key="8">
    <source>
        <dbReference type="ARBA" id="ARBA00023315"/>
    </source>
</evidence>
<feature type="transmembrane region" description="Helical" evidence="10">
    <location>
        <begin position="79"/>
        <end position="101"/>
    </location>
</feature>
<feature type="transmembrane region" description="Helical" evidence="10">
    <location>
        <begin position="49"/>
        <end position="67"/>
    </location>
</feature>
<evidence type="ECO:0000259" key="12">
    <source>
        <dbReference type="Pfam" id="PF01529"/>
    </source>
</evidence>
<evidence type="ECO:0000256" key="2">
    <source>
        <dbReference type="ARBA" id="ARBA00022679"/>
    </source>
</evidence>
<comment type="subcellular location">
    <subcellularLocation>
        <location evidence="1">Endomembrane system</location>
        <topology evidence="1">Multi-pass membrane protein</topology>
    </subcellularLocation>
</comment>
<evidence type="ECO:0000256" key="11">
    <source>
        <dbReference type="SAM" id="MobiDB-lite"/>
    </source>
</evidence>
<comment type="similarity">
    <text evidence="10">Belongs to the DHHC palmitoyltransferase family.</text>
</comment>
<evidence type="ECO:0000256" key="7">
    <source>
        <dbReference type="ARBA" id="ARBA00023288"/>
    </source>
</evidence>
<protein>
    <recommendedName>
        <fullName evidence="10">Palmitoyltransferase</fullName>
        <ecNumber evidence="10">2.3.1.225</ecNumber>
    </recommendedName>
</protein>
<dbReference type="AlphaFoldDB" id="A0AAV7YTW9"/>
<dbReference type="Pfam" id="PF01529">
    <property type="entry name" value="DHHC"/>
    <property type="match status" value="1"/>
</dbReference>
<evidence type="ECO:0000313" key="14">
    <source>
        <dbReference type="Proteomes" id="UP001146793"/>
    </source>
</evidence>
<evidence type="ECO:0000256" key="6">
    <source>
        <dbReference type="ARBA" id="ARBA00023139"/>
    </source>
</evidence>
<dbReference type="EC" id="2.3.1.225" evidence="10"/>
<dbReference type="GO" id="GO:0005783">
    <property type="term" value="C:endoplasmic reticulum"/>
    <property type="evidence" value="ECO:0007669"/>
    <property type="project" value="TreeGrafter"/>
</dbReference>
<feature type="compositionally biased region" description="Acidic residues" evidence="11">
    <location>
        <begin position="341"/>
        <end position="352"/>
    </location>
</feature>
<feature type="transmembrane region" description="Helical" evidence="10">
    <location>
        <begin position="201"/>
        <end position="224"/>
    </location>
</feature>
<name>A0AAV7YTW9_9EUKA</name>
<keyword evidence="5 10" id="KW-0472">Membrane</keyword>
<dbReference type="Proteomes" id="UP001146793">
    <property type="component" value="Unassembled WGS sequence"/>
</dbReference>
<evidence type="ECO:0000256" key="1">
    <source>
        <dbReference type="ARBA" id="ARBA00004127"/>
    </source>
</evidence>
<feature type="region of interest" description="Disordered" evidence="11">
    <location>
        <begin position="290"/>
        <end position="392"/>
    </location>
</feature>
<dbReference type="PANTHER" id="PTHR22883">
    <property type="entry name" value="ZINC FINGER DHHC DOMAIN CONTAINING PROTEIN"/>
    <property type="match status" value="1"/>
</dbReference>
<dbReference type="PANTHER" id="PTHR22883:SF43">
    <property type="entry name" value="PALMITOYLTRANSFERASE APP"/>
    <property type="match status" value="1"/>
</dbReference>
<feature type="domain" description="Palmitoyltransferase DHHC" evidence="12">
    <location>
        <begin position="145"/>
        <end position="239"/>
    </location>
</feature>
<keyword evidence="3 10" id="KW-0812">Transmembrane</keyword>
<dbReference type="GO" id="GO:0019706">
    <property type="term" value="F:protein-cysteine S-palmitoyltransferase activity"/>
    <property type="evidence" value="ECO:0007669"/>
    <property type="project" value="UniProtKB-EC"/>
</dbReference>
<dbReference type="EMBL" id="JANTQA010000047">
    <property type="protein sequence ID" value="KAJ3431880.1"/>
    <property type="molecule type" value="Genomic_DNA"/>
</dbReference>
<feature type="compositionally biased region" description="Low complexity" evidence="11">
    <location>
        <begin position="353"/>
        <end position="370"/>
    </location>
</feature>
<comment type="catalytic activity">
    <reaction evidence="9 10">
        <text>L-cysteinyl-[protein] + hexadecanoyl-CoA = S-hexadecanoyl-L-cysteinyl-[protein] + CoA</text>
        <dbReference type="Rhea" id="RHEA:36683"/>
        <dbReference type="Rhea" id="RHEA-COMP:10131"/>
        <dbReference type="Rhea" id="RHEA-COMP:11032"/>
        <dbReference type="ChEBI" id="CHEBI:29950"/>
        <dbReference type="ChEBI" id="CHEBI:57287"/>
        <dbReference type="ChEBI" id="CHEBI:57379"/>
        <dbReference type="ChEBI" id="CHEBI:74151"/>
        <dbReference type="EC" id="2.3.1.225"/>
    </reaction>
</comment>
<evidence type="ECO:0000256" key="4">
    <source>
        <dbReference type="ARBA" id="ARBA00022989"/>
    </source>
</evidence>
<dbReference type="InterPro" id="IPR001594">
    <property type="entry name" value="Palmitoyltrfase_DHHC"/>
</dbReference>
<evidence type="ECO:0000256" key="5">
    <source>
        <dbReference type="ARBA" id="ARBA00023136"/>
    </source>
</evidence>
<sequence>MKKNLRIVQKITYPNVEDPSELTIHTLGSNHAGLNHICCNGKVTIGSDLGMFVINFCLTNLVAMVFCWKVTEYLKHRSFFISIEIVVTFFIDLLLNLTAFVNPGIIKRFPLKEIMTLVPENKGKLFPSKKYIKFKGHRIESKLCRSDIGLRNYRFFYLYLVITLCGCLFTTIFCIISIKNKYHSIKADSGMENFQKTISQVYYSFIIAFITLMFSIQLLFLVFLHTYLISKNITTHEYYLSYFDEVNPFDLGIKNNWKEVFCSRIPKINFPYSATITNFELTNLETAKKNRETRKKHGLKPKKGNPPYVYKPESTDEEQLDHQNKSGDLSMKSENEKDNDNDNDNDNDDIELEINLSKNNLNSKELQNLNKKARNKTLYSSTSSSLSSDDND</sequence>
<evidence type="ECO:0000256" key="9">
    <source>
        <dbReference type="ARBA" id="ARBA00048048"/>
    </source>
</evidence>
<comment type="caution">
    <text evidence="13">The sequence shown here is derived from an EMBL/GenBank/DDBJ whole genome shotgun (WGS) entry which is preliminary data.</text>
</comment>
<feature type="compositionally biased region" description="Low complexity" evidence="11">
    <location>
        <begin position="377"/>
        <end position="392"/>
    </location>
</feature>
<dbReference type="GO" id="GO:0005794">
    <property type="term" value="C:Golgi apparatus"/>
    <property type="evidence" value="ECO:0007669"/>
    <property type="project" value="TreeGrafter"/>
</dbReference>
<organism evidence="13 14">
    <name type="scientific">Anaeramoeba flamelloides</name>
    <dbReference type="NCBI Taxonomy" id="1746091"/>
    <lineage>
        <taxon>Eukaryota</taxon>
        <taxon>Metamonada</taxon>
        <taxon>Anaeramoebidae</taxon>
        <taxon>Anaeramoeba</taxon>
    </lineage>
</organism>
<keyword evidence="7" id="KW-0449">Lipoprotein</keyword>
<proteinExistence type="inferred from homology"/>
<evidence type="ECO:0000256" key="3">
    <source>
        <dbReference type="ARBA" id="ARBA00022692"/>
    </source>
</evidence>